<accession>A0ABU3BVK2</accession>
<comment type="caution">
    <text evidence="2">The sequence shown here is derived from an EMBL/GenBank/DDBJ whole genome shotgun (WGS) entry which is preliminary data.</text>
</comment>
<organism evidence="2 3">
    <name type="scientific">Rubrivirga litoralis</name>
    <dbReference type="NCBI Taxonomy" id="3075598"/>
    <lineage>
        <taxon>Bacteria</taxon>
        <taxon>Pseudomonadati</taxon>
        <taxon>Rhodothermota</taxon>
        <taxon>Rhodothermia</taxon>
        <taxon>Rhodothermales</taxon>
        <taxon>Rubricoccaceae</taxon>
        <taxon>Rubrivirga</taxon>
    </lineage>
</organism>
<evidence type="ECO:0000313" key="2">
    <source>
        <dbReference type="EMBL" id="MDT0633310.1"/>
    </source>
</evidence>
<keyword evidence="3" id="KW-1185">Reference proteome</keyword>
<evidence type="ECO:0000259" key="1">
    <source>
        <dbReference type="Pfam" id="PF13358"/>
    </source>
</evidence>
<proteinExistence type="predicted"/>
<dbReference type="Gene3D" id="3.30.420.10">
    <property type="entry name" value="Ribonuclease H-like superfamily/Ribonuclease H"/>
    <property type="match status" value="1"/>
</dbReference>
<reference evidence="2 3" key="1">
    <citation type="submission" date="2023-09" db="EMBL/GenBank/DDBJ databases">
        <authorList>
            <person name="Rey-Velasco X."/>
        </authorList>
    </citation>
    <scope>NUCLEOTIDE SEQUENCE [LARGE SCALE GENOMIC DNA]</scope>
    <source>
        <strain evidence="2 3">F394</strain>
    </source>
</reference>
<name>A0ABU3BVK2_9BACT</name>
<evidence type="ECO:0000313" key="3">
    <source>
        <dbReference type="Proteomes" id="UP001267426"/>
    </source>
</evidence>
<dbReference type="InterPro" id="IPR047655">
    <property type="entry name" value="Transpos_IS630-like"/>
</dbReference>
<protein>
    <submittedName>
        <fullName evidence="2">IS630 family transposase</fullName>
    </submittedName>
</protein>
<dbReference type="EMBL" id="JAVRHT010000090">
    <property type="protein sequence ID" value="MDT0633310.1"/>
    <property type="molecule type" value="Genomic_DNA"/>
</dbReference>
<dbReference type="RefSeq" id="WP_311666082.1">
    <property type="nucleotide sequence ID" value="NZ_JAVRHT010000090.1"/>
</dbReference>
<sequence length="202" mass="23276">MRPRKRRSKNKLVAQVEAARAERSVEVWAMDEHRVGLKPILRRTWARRGERPQVAVRPRYEWLYVYAFVCPETGESEFWLAPSVNSAMFCEITAAFLRSREQAVLLVLDQAGWHMSAETLALEADGVLAFEHLPPYSPELMPAERLWELTDERLANRVFERLADLEAVLGETCVSLTDQPARIQSRTLYHWWPGGADHTSTE</sequence>
<dbReference type="InterPro" id="IPR038717">
    <property type="entry name" value="Tc1-like_DDE_dom"/>
</dbReference>
<dbReference type="Proteomes" id="UP001267426">
    <property type="component" value="Unassembled WGS sequence"/>
</dbReference>
<feature type="domain" description="Tc1-like transposase DDE" evidence="1">
    <location>
        <begin position="27"/>
        <end position="165"/>
    </location>
</feature>
<dbReference type="Pfam" id="PF13358">
    <property type="entry name" value="DDE_3"/>
    <property type="match status" value="1"/>
</dbReference>
<gene>
    <name evidence="2" type="ORF">RM540_16285</name>
</gene>
<dbReference type="NCBIfam" id="NF033545">
    <property type="entry name" value="transpos_IS630"/>
    <property type="match status" value="1"/>
</dbReference>
<dbReference type="InterPro" id="IPR036397">
    <property type="entry name" value="RNaseH_sf"/>
</dbReference>